<accession>A0AAW2D914</accession>
<sequence>MGLAYIKHSIKLGPLSPTDICGGKQNYLSDFPFMSHTLLSVPHTTPMASLSFNTTRIRTPTLQSHKPISKFSSLAKPIKFSFTFLTKPSRRNQQKLHPIRSSSVSESSVFAPKEVEFDDDDDEEDDPTAELSYLDPETDPGSISEWELDFCSRPILDIRGKKLWELVVCDSSLSLQYTKYFPNNVINSVTLKDAIVSISDDLGVPLPEKIRFFRSQMQTIITKACKELGIKPIQSKRCLSLLLWLEERYEAVYMRHPGFQKGSKPLLALDNPFPMELPENLFGEKWAFVQLPISAVREEVSSLETRLVFGAGLDLDLLGIEIDDKTLIPGLAVATSRARPLAAWMNGLEVCSIEAELSRASLILSVGISTRYIYATYKKTPETTNEAEAWEAAKKACGGLHFLAIQEDLDSDDCVGFWLLLDLPSPPV</sequence>
<evidence type="ECO:0000259" key="2">
    <source>
        <dbReference type="Pfam" id="PF06485"/>
    </source>
</evidence>
<evidence type="ECO:0000313" key="5">
    <source>
        <dbReference type="Proteomes" id="UP001459277"/>
    </source>
</evidence>
<feature type="domain" description="RNA-binding protein Tab2/Atab2 C-terminal" evidence="3">
    <location>
        <begin position="265"/>
        <end position="420"/>
    </location>
</feature>
<evidence type="ECO:0000259" key="3">
    <source>
        <dbReference type="Pfam" id="PF20429"/>
    </source>
</evidence>
<dbReference type="PANTHER" id="PTHR34556">
    <property type="match status" value="1"/>
</dbReference>
<feature type="region of interest" description="Disordered" evidence="1">
    <location>
        <begin position="93"/>
        <end position="141"/>
    </location>
</feature>
<feature type="compositionally biased region" description="Acidic residues" evidence="1">
    <location>
        <begin position="116"/>
        <end position="128"/>
    </location>
</feature>
<dbReference type="AlphaFoldDB" id="A0AAW2D914"/>
<dbReference type="GO" id="GO:0003723">
    <property type="term" value="F:RNA binding"/>
    <property type="evidence" value="ECO:0007669"/>
    <property type="project" value="InterPro"/>
</dbReference>
<dbReference type="EMBL" id="JAZDWU010000003">
    <property type="protein sequence ID" value="KAL0006851.1"/>
    <property type="molecule type" value="Genomic_DNA"/>
</dbReference>
<comment type="caution">
    <text evidence="4">The sequence shown here is derived from an EMBL/GenBank/DDBJ whole genome shotgun (WGS) entry which is preliminary data.</text>
</comment>
<dbReference type="InterPro" id="IPR046760">
    <property type="entry name" value="Tab2-like_N"/>
</dbReference>
<protein>
    <recommendedName>
        <fullName evidence="6">Protein TAB2 homolog, chloroplastic</fullName>
    </recommendedName>
</protein>
<evidence type="ECO:0000313" key="4">
    <source>
        <dbReference type="EMBL" id="KAL0006851.1"/>
    </source>
</evidence>
<name>A0AAW2D914_9ROSI</name>
<dbReference type="Pfam" id="PF06485">
    <property type="entry name" value="Tab2-like_N"/>
    <property type="match status" value="1"/>
</dbReference>
<feature type="domain" description="RNA-binding protein Tab2-like N-terminal" evidence="2">
    <location>
        <begin position="146"/>
        <end position="248"/>
    </location>
</feature>
<dbReference type="Pfam" id="PF20429">
    <property type="entry name" value="Tab2-like_C"/>
    <property type="match status" value="1"/>
</dbReference>
<dbReference type="PANTHER" id="PTHR34556:SF2">
    <property type="entry name" value="PROTEIN TAB2 HOMOLOG, CHLOROPLASTIC"/>
    <property type="match status" value="1"/>
</dbReference>
<gene>
    <name evidence="4" type="ORF">SO802_008353</name>
</gene>
<dbReference type="Proteomes" id="UP001459277">
    <property type="component" value="Unassembled WGS sequence"/>
</dbReference>
<dbReference type="InterPro" id="IPR046761">
    <property type="entry name" value="Tab2-like_C"/>
</dbReference>
<evidence type="ECO:0008006" key="6">
    <source>
        <dbReference type="Google" id="ProtNLM"/>
    </source>
</evidence>
<dbReference type="InterPro" id="IPR009472">
    <property type="entry name" value="Tab2-like"/>
</dbReference>
<proteinExistence type="predicted"/>
<reference evidence="4 5" key="1">
    <citation type="submission" date="2024-01" db="EMBL/GenBank/DDBJ databases">
        <title>A telomere-to-telomere, gap-free genome of sweet tea (Lithocarpus litseifolius).</title>
        <authorList>
            <person name="Zhou J."/>
        </authorList>
    </citation>
    <scope>NUCLEOTIDE SEQUENCE [LARGE SCALE GENOMIC DNA]</scope>
    <source>
        <strain evidence="4">Zhou-2022a</strain>
        <tissue evidence="4">Leaf</tissue>
    </source>
</reference>
<evidence type="ECO:0000256" key="1">
    <source>
        <dbReference type="SAM" id="MobiDB-lite"/>
    </source>
</evidence>
<organism evidence="4 5">
    <name type="scientific">Lithocarpus litseifolius</name>
    <dbReference type="NCBI Taxonomy" id="425828"/>
    <lineage>
        <taxon>Eukaryota</taxon>
        <taxon>Viridiplantae</taxon>
        <taxon>Streptophyta</taxon>
        <taxon>Embryophyta</taxon>
        <taxon>Tracheophyta</taxon>
        <taxon>Spermatophyta</taxon>
        <taxon>Magnoliopsida</taxon>
        <taxon>eudicotyledons</taxon>
        <taxon>Gunneridae</taxon>
        <taxon>Pentapetalae</taxon>
        <taxon>rosids</taxon>
        <taxon>fabids</taxon>
        <taxon>Fagales</taxon>
        <taxon>Fagaceae</taxon>
        <taxon>Lithocarpus</taxon>
    </lineage>
</organism>
<keyword evidence="5" id="KW-1185">Reference proteome</keyword>